<dbReference type="GO" id="GO:0016020">
    <property type="term" value="C:membrane"/>
    <property type="evidence" value="ECO:0007669"/>
    <property type="project" value="UniProtKB-SubCell"/>
</dbReference>
<comment type="subcellular location">
    <subcellularLocation>
        <location evidence="2">Membrane</location>
        <topology evidence="2">Single-pass membrane protein</topology>
    </subcellularLocation>
</comment>
<dbReference type="AlphaFoldDB" id="A0AAD7TIS3"/>
<dbReference type="InterPro" id="IPR050364">
    <property type="entry name" value="Cytochrome_P450_fung"/>
</dbReference>
<dbReference type="GO" id="GO:0020037">
    <property type="term" value="F:heme binding"/>
    <property type="evidence" value="ECO:0007669"/>
    <property type="project" value="InterPro"/>
</dbReference>
<evidence type="ECO:0008006" key="16">
    <source>
        <dbReference type="Google" id="ProtNLM"/>
    </source>
</evidence>
<evidence type="ECO:0000313" key="14">
    <source>
        <dbReference type="EMBL" id="KAJ8462272.1"/>
    </source>
</evidence>
<keyword evidence="12" id="KW-0472">Membrane</keyword>
<name>A0AAD7TIS3_9APHY</name>
<comment type="caution">
    <text evidence="14">The sequence shown here is derived from an EMBL/GenBank/DDBJ whole genome shotgun (WGS) entry which is preliminary data.</text>
</comment>
<keyword evidence="8" id="KW-1133">Transmembrane helix</keyword>
<evidence type="ECO:0000256" key="3">
    <source>
        <dbReference type="ARBA" id="ARBA00005179"/>
    </source>
</evidence>
<organism evidence="14 15">
    <name type="scientific">Trametes cubensis</name>
    <dbReference type="NCBI Taxonomy" id="1111947"/>
    <lineage>
        <taxon>Eukaryota</taxon>
        <taxon>Fungi</taxon>
        <taxon>Dikarya</taxon>
        <taxon>Basidiomycota</taxon>
        <taxon>Agaricomycotina</taxon>
        <taxon>Agaricomycetes</taxon>
        <taxon>Polyporales</taxon>
        <taxon>Polyporaceae</taxon>
        <taxon>Trametes</taxon>
    </lineage>
</organism>
<evidence type="ECO:0000256" key="8">
    <source>
        <dbReference type="ARBA" id="ARBA00022989"/>
    </source>
</evidence>
<evidence type="ECO:0000256" key="2">
    <source>
        <dbReference type="ARBA" id="ARBA00004167"/>
    </source>
</evidence>
<dbReference type="InterPro" id="IPR002401">
    <property type="entry name" value="Cyt_P450_E_grp-I"/>
</dbReference>
<dbReference type="Proteomes" id="UP001215151">
    <property type="component" value="Unassembled WGS sequence"/>
</dbReference>
<comment type="cofactor">
    <cofactor evidence="1 13">
        <name>heme</name>
        <dbReference type="ChEBI" id="CHEBI:30413"/>
    </cofactor>
</comment>
<evidence type="ECO:0000256" key="10">
    <source>
        <dbReference type="ARBA" id="ARBA00023004"/>
    </source>
</evidence>
<evidence type="ECO:0000256" key="9">
    <source>
        <dbReference type="ARBA" id="ARBA00023002"/>
    </source>
</evidence>
<evidence type="ECO:0000256" key="6">
    <source>
        <dbReference type="ARBA" id="ARBA00022692"/>
    </source>
</evidence>
<protein>
    <recommendedName>
        <fullName evidence="16">Cytochrome P450</fullName>
    </recommendedName>
</protein>
<keyword evidence="9" id="KW-0560">Oxidoreductase</keyword>
<dbReference type="PROSITE" id="PS00086">
    <property type="entry name" value="CYTOCHROME_P450"/>
    <property type="match status" value="2"/>
</dbReference>
<evidence type="ECO:0000256" key="12">
    <source>
        <dbReference type="ARBA" id="ARBA00023136"/>
    </source>
</evidence>
<feature type="binding site" description="axial binding residue" evidence="13">
    <location>
        <position position="639"/>
    </location>
    <ligand>
        <name>heme</name>
        <dbReference type="ChEBI" id="CHEBI:30413"/>
    </ligand>
    <ligandPart>
        <name>Fe</name>
        <dbReference type="ChEBI" id="CHEBI:18248"/>
    </ligandPart>
</feature>
<evidence type="ECO:0000256" key="7">
    <source>
        <dbReference type="ARBA" id="ARBA00022723"/>
    </source>
</evidence>
<evidence type="ECO:0000256" key="4">
    <source>
        <dbReference type="ARBA" id="ARBA00010617"/>
    </source>
</evidence>
<proteinExistence type="inferred from homology"/>
<keyword evidence="10 13" id="KW-0408">Iron</keyword>
<dbReference type="GO" id="GO:0005506">
    <property type="term" value="F:iron ion binding"/>
    <property type="evidence" value="ECO:0007669"/>
    <property type="project" value="InterPro"/>
</dbReference>
<keyword evidence="11" id="KW-0503">Monooxygenase</keyword>
<keyword evidence="15" id="KW-1185">Reference proteome</keyword>
<dbReference type="Pfam" id="PF00067">
    <property type="entry name" value="p450"/>
    <property type="match status" value="2"/>
</dbReference>
<dbReference type="CDD" id="cd11065">
    <property type="entry name" value="CYP64-like"/>
    <property type="match status" value="1"/>
</dbReference>
<gene>
    <name evidence="14" type="ORF">ONZ51_g11007</name>
</gene>
<sequence>MIRLSLCRTLLGATYGIPAKDVTMCHADLLSEGETGVSEAYDPAAFYIQWLVRNLLGWLLTAGLQRKLARWRGQTKAIIEVPSKDWQNAVKRGVVGSSMLNDLLGIAPLSDQVTRNVMHEDEAKAVAAAAFFAGTDTILYRLLPEHADRPSLPYINALMKELIRWAILHDDECYPEPDTFKPERFLKNGQIDQDVLDPGSVVFGFGRRFCPGKHFADDTLFINIASVLHAFDIMPALDSQGEPIPVVPKIVPGFVSDLAAQYGDVICVHLVGHPVIVLNSADADADLLEKRSAIYSDRPKSLVSLSRLLHWIWMFSVKPYGDDWRDSRRLLWQSIQPSTVSQWHPIQIRESRHFLQYLLQGNHDLQEAIRLTLCRTLLSAAYGLPAEYVDGRYVDLLREADDTLTQALDPAVMFIPFLRYLPSWFPGGGWKSGIERWRAVAILTRDLPYQDTLQAMQNGKAEPSLLSELLGDLDTMGEIDEECMKGVCSAMFVAGADTADCAQTASLFYAFFCAMVLYPEAQQRAQAELDAIIGLDRLPEHADKPSCPYVSALVKELLRWHPVSPLGVAHRCTEDNVYQGWTIPGDATVMTNIWAIMRDPERFPEPDRFCPERFLKAGELDSEILDPSDIVFGSGRRVCPGRYFAEDTLFINIASVLHVFNITPALNENGIPVAVEYKIGAGLISTVKPFQCSIQPRSEIARSLIGHA</sequence>
<comment type="similarity">
    <text evidence="4">Belongs to the cytochrome P450 family.</text>
</comment>
<dbReference type="InterPro" id="IPR001128">
    <property type="entry name" value="Cyt_P450"/>
</dbReference>
<dbReference type="GO" id="GO:0016705">
    <property type="term" value="F:oxidoreductase activity, acting on paired donors, with incorporation or reduction of molecular oxygen"/>
    <property type="evidence" value="ECO:0007669"/>
    <property type="project" value="InterPro"/>
</dbReference>
<dbReference type="InterPro" id="IPR017972">
    <property type="entry name" value="Cyt_P450_CS"/>
</dbReference>
<dbReference type="EMBL" id="JAPEVG010000480">
    <property type="protein sequence ID" value="KAJ8462272.1"/>
    <property type="molecule type" value="Genomic_DNA"/>
</dbReference>
<dbReference type="PANTHER" id="PTHR46300:SF7">
    <property type="entry name" value="P450, PUTATIVE (EUROFUNG)-RELATED"/>
    <property type="match status" value="1"/>
</dbReference>
<dbReference type="PRINTS" id="PR00463">
    <property type="entry name" value="EP450I"/>
</dbReference>
<evidence type="ECO:0000256" key="5">
    <source>
        <dbReference type="ARBA" id="ARBA00022617"/>
    </source>
</evidence>
<keyword evidence="5 13" id="KW-0349">Heme</keyword>
<dbReference type="InterPro" id="IPR036396">
    <property type="entry name" value="Cyt_P450_sf"/>
</dbReference>
<evidence type="ECO:0000313" key="15">
    <source>
        <dbReference type="Proteomes" id="UP001215151"/>
    </source>
</evidence>
<evidence type="ECO:0000256" key="1">
    <source>
        <dbReference type="ARBA" id="ARBA00001971"/>
    </source>
</evidence>
<comment type="pathway">
    <text evidence="3">Secondary metabolite biosynthesis.</text>
</comment>
<keyword evidence="7 13" id="KW-0479">Metal-binding</keyword>
<accession>A0AAD7TIS3</accession>
<dbReference type="Gene3D" id="1.10.630.10">
    <property type="entry name" value="Cytochrome P450"/>
    <property type="match status" value="2"/>
</dbReference>
<dbReference type="GO" id="GO:0004497">
    <property type="term" value="F:monooxygenase activity"/>
    <property type="evidence" value="ECO:0007669"/>
    <property type="project" value="UniProtKB-KW"/>
</dbReference>
<reference evidence="14" key="1">
    <citation type="submission" date="2022-11" db="EMBL/GenBank/DDBJ databases">
        <title>Genome Sequence of Cubamyces cubensis.</title>
        <authorList>
            <person name="Buettner E."/>
        </authorList>
    </citation>
    <scope>NUCLEOTIDE SEQUENCE</scope>
    <source>
        <strain evidence="14">MPL-01</strain>
    </source>
</reference>
<keyword evidence="6" id="KW-0812">Transmembrane</keyword>
<evidence type="ECO:0000256" key="11">
    <source>
        <dbReference type="ARBA" id="ARBA00023033"/>
    </source>
</evidence>
<dbReference type="PANTHER" id="PTHR46300">
    <property type="entry name" value="P450, PUTATIVE (EUROFUNG)-RELATED-RELATED"/>
    <property type="match status" value="1"/>
</dbReference>
<evidence type="ECO:0000256" key="13">
    <source>
        <dbReference type="PIRSR" id="PIRSR602401-1"/>
    </source>
</evidence>
<dbReference type="SUPFAM" id="SSF48264">
    <property type="entry name" value="Cytochrome P450"/>
    <property type="match status" value="2"/>
</dbReference>